<gene>
    <name evidence="1" type="ORF">QVD17_25885</name>
</gene>
<sequence length="90" mass="10478">MDARRISSSDSDDETEKLCERIFQLFRYHILKFWLELRIQSILVCKTLVFRARISSFALTIASSSVKTILVSHLNGHLIDLVWNLLLKLT</sequence>
<protein>
    <submittedName>
        <fullName evidence="1">Uncharacterized protein</fullName>
    </submittedName>
</protein>
<comment type="caution">
    <text evidence="1">The sequence shown here is derived from an EMBL/GenBank/DDBJ whole genome shotgun (WGS) entry which is preliminary data.</text>
</comment>
<proteinExistence type="predicted"/>
<accession>A0AAD8K5I8</accession>
<dbReference type="Proteomes" id="UP001229421">
    <property type="component" value="Unassembled WGS sequence"/>
</dbReference>
<name>A0AAD8K5I8_TARER</name>
<dbReference type="EMBL" id="JAUHHV010000007">
    <property type="protein sequence ID" value="KAK1416769.1"/>
    <property type="molecule type" value="Genomic_DNA"/>
</dbReference>
<keyword evidence="2" id="KW-1185">Reference proteome</keyword>
<evidence type="ECO:0000313" key="1">
    <source>
        <dbReference type="EMBL" id="KAK1416769.1"/>
    </source>
</evidence>
<evidence type="ECO:0000313" key="2">
    <source>
        <dbReference type="Proteomes" id="UP001229421"/>
    </source>
</evidence>
<reference evidence="1" key="1">
    <citation type="journal article" date="2023" name="bioRxiv">
        <title>Improved chromosome-level genome assembly for marigold (Tagetes erecta).</title>
        <authorList>
            <person name="Jiang F."/>
            <person name="Yuan L."/>
            <person name="Wang S."/>
            <person name="Wang H."/>
            <person name="Xu D."/>
            <person name="Wang A."/>
            <person name="Fan W."/>
        </authorList>
    </citation>
    <scope>NUCLEOTIDE SEQUENCE</scope>
    <source>
        <strain evidence="1">WSJ</strain>
        <tissue evidence="1">Leaf</tissue>
    </source>
</reference>
<organism evidence="1 2">
    <name type="scientific">Tagetes erecta</name>
    <name type="common">African marigold</name>
    <dbReference type="NCBI Taxonomy" id="13708"/>
    <lineage>
        <taxon>Eukaryota</taxon>
        <taxon>Viridiplantae</taxon>
        <taxon>Streptophyta</taxon>
        <taxon>Embryophyta</taxon>
        <taxon>Tracheophyta</taxon>
        <taxon>Spermatophyta</taxon>
        <taxon>Magnoliopsida</taxon>
        <taxon>eudicotyledons</taxon>
        <taxon>Gunneridae</taxon>
        <taxon>Pentapetalae</taxon>
        <taxon>asterids</taxon>
        <taxon>campanulids</taxon>
        <taxon>Asterales</taxon>
        <taxon>Asteraceae</taxon>
        <taxon>Asteroideae</taxon>
        <taxon>Heliantheae alliance</taxon>
        <taxon>Tageteae</taxon>
        <taxon>Tagetes</taxon>
    </lineage>
</organism>
<dbReference type="AlphaFoldDB" id="A0AAD8K5I8"/>